<dbReference type="EMBL" id="BTSX01000006">
    <property type="protein sequence ID" value="GMT07722.1"/>
    <property type="molecule type" value="Genomic_DNA"/>
</dbReference>
<name>A0AAV5UN53_9BILA</name>
<evidence type="ECO:0000313" key="3">
    <source>
        <dbReference type="Proteomes" id="UP001432027"/>
    </source>
</evidence>
<proteinExistence type="predicted"/>
<evidence type="ECO:0000256" key="1">
    <source>
        <dbReference type="SAM" id="MobiDB-lite"/>
    </source>
</evidence>
<keyword evidence="3" id="KW-1185">Reference proteome</keyword>
<feature type="compositionally biased region" description="Basic and acidic residues" evidence="1">
    <location>
        <begin position="50"/>
        <end position="59"/>
    </location>
</feature>
<feature type="compositionally biased region" description="Acidic residues" evidence="1">
    <location>
        <begin position="11"/>
        <end position="35"/>
    </location>
</feature>
<gene>
    <name evidence="2" type="ORF">PENTCL1PPCAC_29896</name>
</gene>
<feature type="non-terminal residue" evidence="2">
    <location>
        <position position="1"/>
    </location>
</feature>
<feature type="region of interest" description="Disordered" evidence="1">
    <location>
        <begin position="1"/>
        <end position="97"/>
    </location>
</feature>
<protein>
    <submittedName>
        <fullName evidence="2">Uncharacterized protein</fullName>
    </submittedName>
</protein>
<accession>A0AAV5UN53</accession>
<reference evidence="2" key="1">
    <citation type="submission" date="2023-10" db="EMBL/GenBank/DDBJ databases">
        <title>Genome assembly of Pristionchus species.</title>
        <authorList>
            <person name="Yoshida K."/>
            <person name="Sommer R.J."/>
        </authorList>
    </citation>
    <scope>NUCLEOTIDE SEQUENCE</scope>
    <source>
        <strain evidence="2">RS0144</strain>
    </source>
</reference>
<feature type="compositionally biased region" description="Polar residues" evidence="1">
    <location>
        <begin position="62"/>
        <end position="72"/>
    </location>
</feature>
<dbReference type="AlphaFoldDB" id="A0AAV5UN53"/>
<sequence>FEGEEKKKEEKDEESDEEAEAVTEAPQESEDEETEQIATPAPTPAADETESGKDEKEPTELPTETSDITGQSEILPPGIQNDAPTAEVPTDNNATAPWKDAFGWVHYPWKRFPIRKMRYENKKDCGCQVIWIKRVYKRRHPKPRLLLTHNSFFNLHRPCRHRRFPVRHHHHHKKPCGCRRHVHHHHKPTKTVQHVVVHHHRKPCHKKRVSHVTRVHHVKHGHHHHHRLFSRRRHHHHHVGRFHGKFPIGYPKVPLFTHKHHHHHHHGHPLRKALIHSDFGRIPYGLPHHHHHSGFPGRKPCNKKFRRHHHNHGHHGHHHAHGLFDGLEHIRVKREPETPVPEVHSVENPTKPAEQ</sequence>
<comment type="caution">
    <text evidence="2">The sequence shown here is derived from an EMBL/GenBank/DDBJ whole genome shotgun (WGS) entry which is preliminary data.</text>
</comment>
<feature type="compositionally biased region" description="Low complexity" evidence="1">
    <location>
        <begin position="36"/>
        <end position="46"/>
    </location>
</feature>
<evidence type="ECO:0000313" key="2">
    <source>
        <dbReference type="EMBL" id="GMT07722.1"/>
    </source>
</evidence>
<feature type="compositionally biased region" description="Basic and acidic residues" evidence="1">
    <location>
        <begin position="1"/>
        <end position="10"/>
    </location>
</feature>
<organism evidence="2 3">
    <name type="scientific">Pristionchus entomophagus</name>
    <dbReference type="NCBI Taxonomy" id="358040"/>
    <lineage>
        <taxon>Eukaryota</taxon>
        <taxon>Metazoa</taxon>
        <taxon>Ecdysozoa</taxon>
        <taxon>Nematoda</taxon>
        <taxon>Chromadorea</taxon>
        <taxon>Rhabditida</taxon>
        <taxon>Rhabditina</taxon>
        <taxon>Diplogasteromorpha</taxon>
        <taxon>Diplogasteroidea</taxon>
        <taxon>Neodiplogasteridae</taxon>
        <taxon>Pristionchus</taxon>
    </lineage>
</organism>
<dbReference type="Proteomes" id="UP001432027">
    <property type="component" value="Unassembled WGS sequence"/>
</dbReference>